<comment type="caution">
    <text evidence="2">The sequence shown here is derived from an EMBL/GenBank/DDBJ whole genome shotgun (WGS) entry which is preliminary data.</text>
</comment>
<dbReference type="AlphaFoldDB" id="K0RVT9"/>
<keyword evidence="3" id="KW-1185">Reference proteome</keyword>
<accession>K0RVT9</accession>
<evidence type="ECO:0000313" key="3">
    <source>
        <dbReference type="Proteomes" id="UP000266841"/>
    </source>
</evidence>
<gene>
    <name evidence="2" type="ORF">THAOC_30097</name>
</gene>
<evidence type="ECO:0000313" key="2">
    <source>
        <dbReference type="EMBL" id="EJK50802.1"/>
    </source>
</evidence>
<proteinExistence type="predicted"/>
<dbReference type="EMBL" id="AGNL01042937">
    <property type="protein sequence ID" value="EJK50802.1"/>
    <property type="molecule type" value="Genomic_DNA"/>
</dbReference>
<feature type="non-terminal residue" evidence="2">
    <location>
        <position position="1"/>
    </location>
</feature>
<sequence length="108" mass="12646">YEVLESNTQEITEEEEQDDDGYVNSDDEEEEEAKKVVTRDYIRYSGTIKINRVKVDFGVIVREYAFKVQNKMKGEHLEILKERPLTEAEKAYYRMLSKATGIRYAGDP</sequence>
<protein>
    <submittedName>
        <fullName evidence="2">Uncharacterized protein</fullName>
    </submittedName>
</protein>
<feature type="region of interest" description="Disordered" evidence="1">
    <location>
        <begin position="1"/>
        <end position="31"/>
    </location>
</feature>
<evidence type="ECO:0000256" key="1">
    <source>
        <dbReference type="SAM" id="MobiDB-lite"/>
    </source>
</evidence>
<dbReference type="Proteomes" id="UP000266841">
    <property type="component" value="Unassembled WGS sequence"/>
</dbReference>
<name>K0RVT9_THAOC</name>
<organism evidence="2 3">
    <name type="scientific">Thalassiosira oceanica</name>
    <name type="common">Marine diatom</name>
    <dbReference type="NCBI Taxonomy" id="159749"/>
    <lineage>
        <taxon>Eukaryota</taxon>
        <taxon>Sar</taxon>
        <taxon>Stramenopiles</taxon>
        <taxon>Ochrophyta</taxon>
        <taxon>Bacillariophyta</taxon>
        <taxon>Coscinodiscophyceae</taxon>
        <taxon>Thalassiosirophycidae</taxon>
        <taxon>Thalassiosirales</taxon>
        <taxon>Thalassiosiraceae</taxon>
        <taxon>Thalassiosira</taxon>
    </lineage>
</organism>
<reference evidence="2 3" key="1">
    <citation type="journal article" date="2012" name="Genome Biol.">
        <title>Genome and low-iron response of an oceanic diatom adapted to chronic iron limitation.</title>
        <authorList>
            <person name="Lommer M."/>
            <person name="Specht M."/>
            <person name="Roy A.S."/>
            <person name="Kraemer L."/>
            <person name="Andreson R."/>
            <person name="Gutowska M.A."/>
            <person name="Wolf J."/>
            <person name="Bergner S.V."/>
            <person name="Schilhabel M.B."/>
            <person name="Klostermeier U.C."/>
            <person name="Beiko R.G."/>
            <person name="Rosenstiel P."/>
            <person name="Hippler M."/>
            <person name="Laroche J."/>
        </authorList>
    </citation>
    <scope>NUCLEOTIDE SEQUENCE [LARGE SCALE GENOMIC DNA]</scope>
    <source>
        <strain evidence="2 3">CCMP1005</strain>
    </source>
</reference>
<feature type="compositionally biased region" description="Acidic residues" evidence="1">
    <location>
        <begin position="11"/>
        <end position="31"/>
    </location>
</feature>